<feature type="compositionally biased region" description="Basic and acidic residues" evidence="1">
    <location>
        <begin position="716"/>
        <end position="729"/>
    </location>
</feature>
<accession>A0A1Q3BID8</accession>
<protein>
    <submittedName>
        <fullName evidence="2">Uncharacterized protein</fullName>
    </submittedName>
</protein>
<dbReference type="OrthoDB" id="1687502at2759"/>
<name>A0A1Q3BID8_CEPFO</name>
<dbReference type="AlphaFoldDB" id="A0A1Q3BID8"/>
<keyword evidence="3" id="KW-1185">Reference proteome</keyword>
<proteinExistence type="predicted"/>
<dbReference type="PANTHER" id="PTHR31008:SF5">
    <property type="entry name" value="EXPRESSED PROTEIN"/>
    <property type="match status" value="1"/>
</dbReference>
<feature type="region of interest" description="Disordered" evidence="1">
    <location>
        <begin position="531"/>
        <end position="804"/>
    </location>
</feature>
<feature type="compositionally biased region" description="Polar residues" evidence="1">
    <location>
        <begin position="648"/>
        <end position="660"/>
    </location>
</feature>
<dbReference type="STRING" id="3775.A0A1Q3BID8"/>
<evidence type="ECO:0000313" key="2">
    <source>
        <dbReference type="EMBL" id="GAV67777.1"/>
    </source>
</evidence>
<evidence type="ECO:0000256" key="1">
    <source>
        <dbReference type="SAM" id="MobiDB-lite"/>
    </source>
</evidence>
<dbReference type="EMBL" id="BDDD01000586">
    <property type="protein sequence ID" value="GAV67777.1"/>
    <property type="molecule type" value="Genomic_DNA"/>
</dbReference>
<evidence type="ECO:0000313" key="3">
    <source>
        <dbReference type="Proteomes" id="UP000187406"/>
    </source>
</evidence>
<dbReference type="PANTHER" id="PTHR31008">
    <property type="entry name" value="COP1-INTERACTING PROTEIN-RELATED"/>
    <property type="match status" value="1"/>
</dbReference>
<feature type="compositionally biased region" description="Basic and acidic residues" evidence="1">
    <location>
        <begin position="361"/>
        <end position="374"/>
    </location>
</feature>
<reference evidence="3" key="1">
    <citation type="submission" date="2016-04" db="EMBL/GenBank/DDBJ databases">
        <title>Cephalotus genome sequencing.</title>
        <authorList>
            <person name="Fukushima K."/>
            <person name="Hasebe M."/>
            <person name="Fang X."/>
        </authorList>
    </citation>
    <scope>NUCLEOTIDE SEQUENCE [LARGE SCALE GENOMIC DNA]</scope>
    <source>
        <strain evidence="3">cv. St1</strain>
    </source>
</reference>
<gene>
    <name evidence="2" type="ORF">CFOL_v3_11281</name>
</gene>
<organism evidence="2 3">
    <name type="scientific">Cephalotus follicularis</name>
    <name type="common">Albany pitcher plant</name>
    <dbReference type="NCBI Taxonomy" id="3775"/>
    <lineage>
        <taxon>Eukaryota</taxon>
        <taxon>Viridiplantae</taxon>
        <taxon>Streptophyta</taxon>
        <taxon>Embryophyta</taxon>
        <taxon>Tracheophyta</taxon>
        <taxon>Spermatophyta</taxon>
        <taxon>Magnoliopsida</taxon>
        <taxon>eudicotyledons</taxon>
        <taxon>Gunneridae</taxon>
        <taxon>Pentapetalae</taxon>
        <taxon>rosids</taxon>
        <taxon>fabids</taxon>
        <taxon>Oxalidales</taxon>
        <taxon>Cephalotaceae</taxon>
        <taxon>Cephalotus</taxon>
    </lineage>
</organism>
<feature type="compositionally biased region" description="Polar residues" evidence="1">
    <location>
        <begin position="668"/>
        <end position="686"/>
    </location>
</feature>
<feature type="compositionally biased region" description="Basic and acidic residues" evidence="1">
    <location>
        <begin position="341"/>
        <end position="351"/>
    </location>
</feature>
<feature type="region of interest" description="Disordered" evidence="1">
    <location>
        <begin position="275"/>
        <end position="374"/>
    </location>
</feature>
<dbReference type="Proteomes" id="UP000187406">
    <property type="component" value="Unassembled WGS sequence"/>
</dbReference>
<feature type="compositionally biased region" description="Polar residues" evidence="1">
    <location>
        <begin position="735"/>
        <end position="747"/>
    </location>
</feature>
<sequence>MEGGIDADALLDYAILQIFPTQNRYEAYVRSDNNVENLAVGLLQQLLPHLPGVNDLYAKGSDASFKLQLHGNINDAAWFTKSTLSRFLHIVGSTDLINVTKAIEDEMSQLEEARAFHLSLYAQGHQHPSESRETGGCNSTRAAPTFKPDIQIASLDTSKNELLRAMDLRLTALRRELTKTFKQAAGDTCSYEEISDLAEFSQNFGATDLKNLLSKFLEVNQKGQNTDPLDDKSAFTSVARNGYVSEADGNTWTSKPVNSETAVKYGVSPAKIAQIERQSSTESESPESGEENQAPVERSRPLLRFASPKRSGSPMRRIQIGRSGSRRATAVTIKSLYPFPTRERTTSHQDASEDSGEEERSEQPRNKSENDLRRMSVQDAISLFESKQRDQTEDTKNRSSVTNIALGAKKSVLRRWSAGMGESSTQHKPQIVAENSLPVTRNDIVDTGISNGAAEVKLESDLKSGEQNLVETEVDVKLAESACDLPDIQANIGVGEGEEANEKLAVSVEWTQLKEVELDQMMMKVMENQPLRSRKPQATGRKNLLSEQRGGFYNHYKEKRDEKLRGQNAGKRAEKEEQFKAMQKILDERKAEMACTNVNGDSKKHPLRKPQKPLSPSHPANPNKDPPKNWVTKKVSSKTLPLPPTRKSWPSTPSPRTTGMSPAHTPGGVSSSGTTQTRRKSPSTQPLPRPTARAERSQPRQRDMKETDANNVGEVKGADGKEQQRERKSGKTTKTKAPTASGRSSGIASAKSGFYNKATKKSSVVPLESKSFLRKGSGICPGVGPASKTRNSPPLGETFRNCENLTESPENKVVVNDSALVSEHQEQDVVLPGHCDADAESETPFNSNQKCGETQNFNKLSADCADDLKNMVGSSLKIQTEEESIISPTAWVEIEEHQYMPNPCDSISELVSPVHIAPVESSSPRVRHSLSQMLLEENSEPDTNEWGNAENPPAMVYQKDVPKGLKRLLKFARKNKGDSNITGLSSPSVFSEGEDDADESKAFSKRNAESLLRKADVHANTRGQQKTSLREGLEKTMDVHELLAAQLNVSKFDAQSSHKMHKGHVKSTDSTTKATRSFFSLSAFRGSKPNETKLR</sequence>
<comment type="caution">
    <text evidence="2">The sequence shown here is derived from an EMBL/GenBank/DDBJ whole genome shotgun (WGS) entry which is preliminary data.</text>
</comment>
<feature type="region of interest" description="Disordered" evidence="1">
    <location>
        <begin position="1053"/>
        <end position="1072"/>
    </location>
</feature>
<feature type="compositionally biased region" description="Basic and acidic residues" evidence="1">
    <location>
        <begin position="692"/>
        <end position="708"/>
    </location>
</feature>
<dbReference type="InParanoid" id="A0A1Q3BID8"/>
<feature type="compositionally biased region" description="Low complexity" evidence="1">
    <location>
        <begin position="316"/>
        <end position="327"/>
    </location>
</feature>
<feature type="compositionally biased region" description="Basic and acidic residues" evidence="1">
    <location>
        <begin position="555"/>
        <end position="592"/>
    </location>
</feature>